<dbReference type="GO" id="GO:0016020">
    <property type="term" value="C:membrane"/>
    <property type="evidence" value="ECO:0007669"/>
    <property type="project" value="UniProtKB-SubCell"/>
</dbReference>
<evidence type="ECO:0000256" key="6">
    <source>
        <dbReference type="SAM" id="Phobius"/>
    </source>
</evidence>
<keyword evidence="3 6" id="KW-1133">Transmembrane helix</keyword>
<sequence length="246" mass="26194">MEITTRAPPEPKSEVEREPGQREAKTRGLKPQHRKASQRLLPGSSGSGTSVKSHLPRLPDRGRLARRRRSNAAARPRATKATSASTVSDSIRAGQRPRGPRVVMGSGWSSEEERQPLLGPGLGPAPGAAWRSRGEAAAAAAAAAVLPAAAPSPGRVYGRRWLVLLLFSLLGFVQGLVWNTWGPIQNSARQAYGFSSWDIALLVLWGPIGFMPCFAFMWLLDKRGEGVPGAPAGDVTPGKPPPSASF</sequence>
<dbReference type="PANTHER" id="PTHR10924">
    <property type="entry name" value="MAJOR FACILITATOR SUPERFAMILY PROTEIN-RELATED"/>
    <property type="match status" value="1"/>
</dbReference>
<name>A0AB34HV09_ESCRO</name>
<evidence type="ECO:0000256" key="3">
    <source>
        <dbReference type="ARBA" id="ARBA00022989"/>
    </source>
</evidence>
<feature type="compositionally biased region" description="Basic residues" evidence="5">
    <location>
        <begin position="27"/>
        <end position="37"/>
    </location>
</feature>
<dbReference type="InterPro" id="IPR049680">
    <property type="entry name" value="FLVCR1-2_SLC49-like"/>
</dbReference>
<comment type="subcellular location">
    <subcellularLocation>
        <location evidence="1">Membrane</location>
        <topology evidence="1">Multi-pass membrane protein</topology>
    </subcellularLocation>
</comment>
<evidence type="ECO:0008006" key="9">
    <source>
        <dbReference type="Google" id="ProtNLM"/>
    </source>
</evidence>
<feature type="region of interest" description="Disordered" evidence="5">
    <location>
        <begin position="1"/>
        <end position="118"/>
    </location>
</feature>
<dbReference type="SUPFAM" id="SSF103473">
    <property type="entry name" value="MFS general substrate transporter"/>
    <property type="match status" value="1"/>
</dbReference>
<dbReference type="AlphaFoldDB" id="A0AB34HV09"/>
<feature type="compositionally biased region" description="Polar residues" evidence="5">
    <location>
        <begin position="80"/>
        <end position="89"/>
    </location>
</feature>
<organism evidence="7 8">
    <name type="scientific">Eschrichtius robustus</name>
    <name type="common">California gray whale</name>
    <name type="synonym">Eschrichtius gibbosus</name>
    <dbReference type="NCBI Taxonomy" id="9764"/>
    <lineage>
        <taxon>Eukaryota</taxon>
        <taxon>Metazoa</taxon>
        <taxon>Chordata</taxon>
        <taxon>Craniata</taxon>
        <taxon>Vertebrata</taxon>
        <taxon>Euteleostomi</taxon>
        <taxon>Mammalia</taxon>
        <taxon>Eutheria</taxon>
        <taxon>Laurasiatheria</taxon>
        <taxon>Artiodactyla</taxon>
        <taxon>Whippomorpha</taxon>
        <taxon>Cetacea</taxon>
        <taxon>Mysticeti</taxon>
        <taxon>Eschrichtiidae</taxon>
        <taxon>Eschrichtius</taxon>
    </lineage>
</organism>
<dbReference type="InterPro" id="IPR036259">
    <property type="entry name" value="MFS_trans_sf"/>
</dbReference>
<evidence type="ECO:0000256" key="2">
    <source>
        <dbReference type="ARBA" id="ARBA00022692"/>
    </source>
</evidence>
<feature type="transmembrane region" description="Helical" evidence="6">
    <location>
        <begin position="161"/>
        <end position="179"/>
    </location>
</feature>
<protein>
    <recommendedName>
        <fullName evidence="9">Disrupted in renal carcinoma protein 2</fullName>
    </recommendedName>
</protein>
<evidence type="ECO:0000256" key="1">
    <source>
        <dbReference type="ARBA" id="ARBA00004141"/>
    </source>
</evidence>
<evidence type="ECO:0000313" key="7">
    <source>
        <dbReference type="EMBL" id="KAJ8796667.1"/>
    </source>
</evidence>
<evidence type="ECO:0000313" key="8">
    <source>
        <dbReference type="Proteomes" id="UP001159641"/>
    </source>
</evidence>
<evidence type="ECO:0000256" key="5">
    <source>
        <dbReference type="SAM" id="MobiDB-lite"/>
    </source>
</evidence>
<keyword evidence="2 6" id="KW-0812">Transmembrane</keyword>
<dbReference type="EMBL" id="JAIQCJ010000343">
    <property type="protein sequence ID" value="KAJ8796667.1"/>
    <property type="molecule type" value="Genomic_DNA"/>
</dbReference>
<dbReference type="PANTHER" id="PTHR10924:SF27">
    <property type="entry name" value="SOLUTE CARRIER FAMILY 49 MEMBER 4"/>
    <property type="match status" value="1"/>
</dbReference>
<keyword evidence="4 6" id="KW-0472">Membrane</keyword>
<evidence type="ECO:0000256" key="4">
    <source>
        <dbReference type="ARBA" id="ARBA00023136"/>
    </source>
</evidence>
<dbReference type="Proteomes" id="UP001159641">
    <property type="component" value="Unassembled WGS sequence"/>
</dbReference>
<keyword evidence="8" id="KW-1185">Reference proteome</keyword>
<accession>A0AB34HV09</accession>
<reference evidence="7 8" key="1">
    <citation type="submission" date="2022-11" db="EMBL/GenBank/DDBJ databases">
        <title>Whole genome sequence of Eschrichtius robustus ER-17-0199.</title>
        <authorList>
            <person name="Bruniche-Olsen A."/>
            <person name="Black A.N."/>
            <person name="Fields C.J."/>
            <person name="Walden K."/>
            <person name="Dewoody J.A."/>
        </authorList>
    </citation>
    <scope>NUCLEOTIDE SEQUENCE [LARGE SCALE GENOMIC DNA]</scope>
    <source>
        <strain evidence="7">ER-17-0199</strain>
        <tissue evidence="7">Blubber</tissue>
    </source>
</reference>
<feature type="transmembrane region" description="Helical" evidence="6">
    <location>
        <begin position="199"/>
        <end position="220"/>
    </location>
</feature>
<gene>
    <name evidence="7" type="ORF">J1605_017770</name>
</gene>
<feature type="compositionally biased region" description="Basic and acidic residues" evidence="5">
    <location>
        <begin position="9"/>
        <end position="26"/>
    </location>
</feature>
<comment type="caution">
    <text evidence="7">The sequence shown here is derived from an EMBL/GenBank/DDBJ whole genome shotgun (WGS) entry which is preliminary data.</text>
</comment>
<proteinExistence type="predicted"/>